<evidence type="ECO:0000256" key="5">
    <source>
        <dbReference type="ARBA" id="ARBA00022664"/>
    </source>
</evidence>
<feature type="compositionally biased region" description="Basic and acidic residues" evidence="10">
    <location>
        <begin position="21"/>
        <end position="46"/>
    </location>
</feature>
<keyword evidence="8 9" id="KW-0539">Nucleus</keyword>
<accession>A0A6A1LJQ8</accession>
<dbReference type="InterPro" id="IPR013260">
    <property type="entry name" value="mRNA_splic_SYF2"/>
</dbReference>
<evidence type="ECO:0000256" key="10">
    <source>
        <dbReference type="SAM" id="MobiDB-lite"/>
    </source>
</evidence>
<dbReference type="AlphaFoldDB" id="A0A6A1LJQ8"/>
<dbReference type="VEuPathDB" id="FungiDB:TRICI_006523"/>
<proteinExistence type="inferred from homology"/>
<evidence type="ECO:0000313" key="11">
    <source>
        <dbReference type="EMBL" id="KAA8898568.1"/>
    </source>
</evidence>
<dbReference type="GO" id="GO:0000974">
    <property type="term" value="C:Prp19 complex"/>
    <property type="evidence" value="ECO:0007669"/>
    <property type="project" value="TreeGrafter"/>
</dbReference>
<keyword evidence="6 9" id="KW-0747">Spliceosome</keyword>
<feature type="compositionally biased region" description="Basic and acidic residues" evidence="10">
    <location>
        <begin position="58"/>
        <end position="78"/>
    </location>
</feature>
<keyword evidence="12" id="KW-1185">Reference proteome</keyword>
<feature type="region of interest" description="Disordered" evidence="10">
    <location>
        <begin position="21"/>
        <end position="78"/>
    </location>
</feature>
<protein>
    <recommendedName>
        <fullName evidence="4 9">Pre-mRNA-splicing factor SYF2</fullName>
    </recommendedName>
</protein>
<keyword evidence="5 9" id="KW-0507">mRNA processing</keyword>
<dbReference type="OrthoDB" id="199717at2759"/>
<gene>
    <name evidence="11" type="ORF">TRICI_006523</name>
</gene>
<organism evidence="11 12">
    <name type="scientific">Trichomonascus ciferrii</name>
    <dbReference type="NCBI Taxonomy" id="44093"/>
    <lineage>
        <taxon>Eukaryota</taxon>
        <taxon>Fungi</taxon>
        <taxon>Dikarya</taxon>
        <taxon>Ascomycota</taxon>
        <taxon>Saccharomycotina</taxon>
        <taxon>Dipodascomycetes</taxon>
        <taxon>Dipodascales</taxon>
        <taxon>Trichomonascaceae</taxon>
        <taxon>Trichomonascus</taxon>
        <taxon>Trichomonascus ciferrii complex</taxon>
    </lineage>
</organism>
<comment type="caution">
    <text evidence="11">The sequence shown here is derived from an EMBL/GenBank/DDBJ whole genome shotgun (WGS) entry which is preliminary data.</text>
</comment>
<sequence>MGNDEEKDKSDSQAARLEKFKQLRRRAAESSRANRSDLYQEYRRSQSDPNQQAKLTRKKEEAELEMAKLDSKERGEDFERKRAWDWTVEEAEKWDEKQKEKQERMDSSAFSDFSSAAEKAYLKEMKDFKPDIEAYQKEKLKALKKDAILVEDDEGKVVAYNKDGSLYEPDKTDTSFLTNKPRKEAVDRLVESMKTNDKRRMKRRKQDEGEHVTYINEKNKQFNMKLARHYDKYNKDIRDAFERGTGI</sequence>
<dbReference type="EMBL" id="SWFS01000541">
    <property type="protein sequence ID" value="KAA8898568.1"/>
    <property type="molecule type" value="Genomic_DNA"/>
</dbReference>
<evidence type="ECO:0000256" key="7">
    <source>
        <dbReference type="ARBA" id="ARBA00023187"/>
    </source>
</evidence>
<keyword evidence="7 9" id="KW-0508">mRNA splicing</keyword>
<comment type="function">
    <text evidence="1 9">Involved in pre-mRNA splicing.</text>
</comment>
<evidence type="ECO:0000256" key="6">
    <source>
        <dbReference type="ARBA" id="ARBA00022728"/>
    </source>
</evidence>
<dbReference type="Pfam" id="PF08231">
    <property type="entry name" value="SYF2"/>
    <property type="match status" value="1"/>
</dbReference>
<dbReference type="Proteomes" id="UP000761534">
    <property type="component" value="Unassembled WGS sequence"/>
</dbReference>
<comment type="similarity">
    <text evidence="3 9">Belongs to the SYF2 family.</text>
</comment>
<evidence type="ECO:0000256" key="3">
    <source>
        <dbReference type="ARBA" id="ARBA00010028"/>
    </source>
</evidence>
<evidence type="ECO:0000256" key="4">
    <source>
        <dbReference type="ARBA" id="ARBA00014745"/>
    </source>
</evidence>
<evidence type="ECO:0000256" key="8">
    <source>
        <dbReference type="ARBA" id="ARBA00023242"/>
    </source>
</evidence>
<name>A0A6A1LJQ8_9ASCO</name>
<dbReference type="PANTHER" id="PTHR13264:SF5">
    <property type="entry name" value="PRE-MRNA-SPLICING FACTOR SYF2"/>
    <property type="match status" value="1"/>
</dbReference>
<reference evidence="11" key="1">
    <citation type="journal article" date="2019" name="G3 (Bethesda)">
        <title>Genome Assemblies of Two Rare Opportunistic Yeast Pathogens: Diutina rugosa (syn. Candida rugosa) and Trichomonascus ciferrii (syn. Candida ciferrii).</title>
        <authorList>
            <person name="Mixao V."/>
            <person name="Saus E."/>
            <person name="Hansen A.P."/>
            <person name="Lass-Florl C."/>
            <person name="Gabaldon T."/>
        </authorList>
    </citation>
    <scope>NUCLEOTIDE SEQUENCE</scope>
    <source>
        <strain evidence="11">CBS 4856</strain>
    </source>
</reference>
<comment type="subcellular location">
    <subcellularLocation>
        <location evidence="2 9">Nucleus</location>
    </subcellularLocation>
</comment>
<evidence type="ECO:0000256" key="9">
    <source>
        <dbReference type="RuleBase" id="RU367148"/>
    </source>
</evidence>
<dbReference type="PANTHER" id="PTHR13264">
    <property type="entry name" value="GCIP-INTERACTING PROTEIN P29"/>
    <property type="match status" value="1"/>
</dbReference>
<evidence type="ECO:0000256" key="2">
    <source>
        <dbReference type="ARBA" id="ARBA00004123"/>
    </source>
</evidence>
<comment type="subunit">
    <text evidence="9">May be part of a spliceosome complex.</text>
</comment>
<evidence type="ECO:0000256" key="1">
    <source>
        <dbReference type="ARBA" id="ARBA00003777"/>
    </source>
</evidence>
<evidence type="ECO:0000313" key="12">
    <source>
        <dbReference type="Proteomes" id="UP000761534"/>
    </source>
</evidence>
<dbReference type="GO" id="GO:0071013">
    <property type="term" value="C:catalytic step 2 spliceosome"/>
    <property type="evidence" value="ECO:0007669"/>
    <property type="project" value="TreeGrafter"/>
</dbReference>
<dbReference type="GO" id="GO:0071014">
    <property type="term" value="C:post-mRNA release spliceosomal complex"/>
    <property type="evidence" value="ECO:0007669"/>
    <property type="project" value="TreeGrafter"/>
</dbReference>
<dbReference type="GO" id="GO:0000398">
    <property type="term" value="P:mRNA splicing, via spliceosome"/>
    <property type="evidence" value="ECO:0007669"/>
    <property type="project" value="UniProtKB-UniRule"/>
</dbReference>